<gene>
    <name evidence="1" type="ORF">DDW44_30415</name>
</gene>
<dbReference type="Proteomes" id="UP000244900">
    <property type="component" value="Chromosome"/>
</dbReference>
<dbReference type="RefSeq" id="WP_108908503.1">
    <property type="nucleotide sequence ID" value="NZ_CP029188.1"/>
</dbReference>
<evidence type="ECO:0000313" key="1">
    <source>
        <dbReference type="EMBL" id="AWI32635.1"/>
    </source>
</evidence>
<protein>
    <submittedName>
        <fullName evidence="1">Uncharacterized protein</fullName>
    </submittedName>
</protein>
<reference evidence="1 2" key="1">
    <citation type="submission" date="2018-05" db="EMBL/GenBank/DDBJ databases">
        <title>Complete genome sequence of sponge-derived Streptomyces sp. HNM0039.</title>
        <authorList>
            <person name="Huang X."/>
            <person name="Zhou S."/>
        </authorList>
    </citation>
    <scope>NUCLEOTIDE SEQUENCE [LARGE SCALE GENOMIC DNA]</scope>
    <source>
        <strain evidence="1 2">HNM0039</strain>
    </source>
</reference>
<dbReference type="OrthoDB" id="4312212at2"/>
<evidence type="ECO:0000313" key="2">
    <source>
        <dbReference type="Proteomes" id="UP000244900"/>
    </source>
</evidence>
<dbReference type="AlphaFoldDB" id="A0A2S1T1T5"/>
<sequence length="183" mass="19694">MSDTIDYVGYVHGLVRRYRDMDACHTESLAPYLGADGDADPRRYADYDETRATNALQAAEFLAELVGELVALCGEPVPGEAFTLTFAGLERHDGEKPYGFVVCARDLDDARRTLTGLPSFREWFEGQRPLGAPDGQAPDVLFVADESHPGIPAWGAYSDLRREQAAAASASAVNAAAPLSLSA</sequence>
<keyword evidence="2" id="KW-1185">Reference proteome</keyword>
<dbReference type="KEGG" id="stir:DDW44_30415"/>
<organism evidence="1 2">
    <name type="scientific">Streptomyces tirandamycinicus</name>
    <dbReference type="NCBI Taxonomy" id="2174846"/>
    <lineage>
        <taxon>Bacteria</taxon>
        <taxon>Bacillati</taxon>
        <taxon>Actinomycetota</taxon>
        <taxon>Actinomycetes</taxon>
        <taxon>Kitasatosporales</taxon>
        <taxon>Streptomycetaceae</taxon>
        <taxon>Streptomyces</taxon>
    </lineage>
</organism>
<dbReference type="EMBL" id="CP029188">
    <property type="protein sequence ID" value="AWI32635.1"/>
    <property type="molecule type" value="Genomic_DNA"/>
</dbReference>
<name>A0A2S1T1T5_9ACTN</name>
<proteinExistence type="predicted"/>
<accession>A0A2S1T1T5</accession>